<feature type="domain" description="SWIM-type" evidence="6">
    <location>
        <begin position="472"/>
        <end position="508"/>
    </location>
</feature>
<evidence type="ECO:0000256" key="4">
    <source>
        <dbReference type="PROSITE-ProRule" id="PRU00325"/>
    </source>
</evidence>
<protein>
    <submittedName>
        <fullName evidence="7">FAR1-related sequence 5-like protein</fullName>
    </submittedName>
</protein>
<dbReference type="Pfam" id="PF10551">
    <property type="entry name" value="MULE"/>
    <property type="match status" value="1"/>
</dbReference>
<reference evidence="7" key="1">
    <citation type="journal article" date="2022" name="Int. J. Mol. Sci.">
        <title>Draft Genome of Tanacetum Coccineum: Genomic Comparison of Closely Related Tanacetum-Family Plants.</title>
        <authorList>
            <person name="Yamashiro T."/>
            <person name="Shiraishi A."/>
            <person name="Nakayama K."/>
            <person name="Satake H."/>
        </authorList>
    </citation>
    <scope>NUCLEOTIDE SEQUENCE</scope>
</reference>
<dbReference type="SMART" id="SM00575">
    <property type="entry name" value="ZnF_PMZ"/>
    <property type="match status" value="1"/>
</dbReference>
<feature type="region of interest" description="Disordered" evidence="5">
    <location>
        <begin position="573"/>
        <end position="617"/>
    </location>
</feature>
<dbReference type="PANTHER" id="PTHR47718:SF17">
    <property type="entry name" value="PROTEIN FAR1-RELATED SEQUENCE 5-LIKE"/>
    <property type="match status" value="1"/>
</dbReference>
<name>A0ABQ5INW4_9ASTR</name>
<dbReference type="PANTHER" id="PTHR47718">
    <property type="entry name" value="OS01G0519700 PROTEIN"/>
    <property type="match status" value="1"/>
</dbReference>
<proteinExistence type="predicted"/>
<evidence type="ECO:0000256" key="3">
    <source>
        <dbReference type="ARBA" id="ARBA00022833"/>
    </source>
</evidence>
<keyword evidence="8" id="KW-1185">Reference proteome</keyword>
<dbReference type="InterPro" id="IPR007527">
    <property type="entry name" value="Znf_SWIM"/>
</dbReference>
<keyword evidence="1" id="KW-0479">Metal-binding</keyword>
<reference evidence="7" key="2">
    <citation type="submission" date="2022-01" db="EMBL/GenBank/DDBJ databases">
        <authorList>
            <person name="Yamashiro T."/>
            <person name="Shiraishi A."/>
            <person name="Satake H."/>
            <person name="Nakayama K."/>
        </authorList>
    </citation>
    <scope>NUCLEOTIDE SEQUENCE</scope>
</reference>
<evidence type="ECO:0000256" key="1">
    <source>
        <dbReference type="ARBA" id="ARBA00022723"/>
    </source>
</evidence>
<evidence type="ECO:0000256" key="2">
    <source>
        <dbReference type="ARBA" id="ARBA00022771"/>
    </source>
</evidence>
<comment type="caution">
    <text evidence="7">The sequence shown here is derived from an EMBL/GenBank/DDBJ whole genome shotgun (WGS) entry which is preliminary data.</text>
</comment>
<evidence type="ECO:0000259" key="6">
    <source>
        <dbReference type="PROSITE" id="PS50966"/>
    </source>
</evidence>
<accession>A0ABQ5INW4</accession>
<feature type="compositionally biased region" description="Basic and acidic residues" evidence="5">
    <location>
        <begin position="580"/>
        <end position="602"/>
    </location>
</feature>
<dbReference type="InterPro" id="IPR006564">
    <property type="entry name" value="Znf_PMZ"/>
</dbReference>
<sequence>MDCASSILSSIQLPINNSQVVMSSDATIVEHDAQTIDVDQQQIVKTLGIVRLTDDGVKFYKPDVPDSVKPLKGKLFNTLEDALHFYKTYAKLSGFEAQKSTEYKRKDGKVKQNFDEEHNHPFVDEDDISLLKSSRKLTFFKKQLLFRVSNNNIGPMKAFKMMKELFGGLDEVGATSVDCKNFRRGINLSIGEYDAKMVVELLKNKQEYINRFSCDYFTNDDGNLSGLFWADEDAKHNYLSFGDVILFDVTFRSNKAFKKAFGLEPMVVVTDQDPAMKISVEKEFNNSRHRLCMWHIMEKLSTKTDTIKPSEFEREWDSIINYFKLQYNNWLRDMFELRFNWIPAYYRDQPMSGLMCTTSWSESENHFFGQLTSTTLTLVEFVSHFDTAMDIERYTHGKNQHKTRYTTPELLTDYVLEKEARKIYTRTIFYDIQEEICASITDCMSMSLMTIDGTHKFCIKEIGPEVSSLGLFEVLFTPSDVTLSCSCKRFERYGLLCRHSFYALRICGVSEFPKRYVSRRWTRDAVTREKRTVFDGRNKFSDGSIRDEIRSMSDLEVISSALGVSKPSKVKIRNPLQSKNKGDRSNSRIIPSKERAMTDGAKKGRKCNHCGELDARS</sequence>
<dbReference type="Pfam" id="PF04434">
    <property type="entry name" value="SWIM"/>
    <property type="match status" value="1"/>
</dbReference>
<dbReference type="EMBL" id="BQNB010020997">
    <property type="protein sequence ID" value="GJU01789.1"/>
    <property type="molecule type" value="Genomic_DNA"/>
</dbReference>
<keyword evidence="2 4" id="KW-0863">Zinc-finger</keyword>
<evidence type="ECO:0000256" key="5">
    <source>
        <dbReference type="SAM" id="MobiDB-lite"/>
    </source>
</evidence>
<evidence type="ECO:0000313" key="8">
    <source>
        <dbReference type="Proteomes" id="UP001151760"/>
    </source>
</evidence>
<evidence type="ECO:0000313" key="7">
    <source>
        <dbReference type="EMBL" id="GJU01789.1"/>
    </source>
</evidence>
<gene>
    <name evidence="7" type="ORF">Tco_1112127</name>
</gene>
<dbReference type="PROSITE" id="PS50966">
    <property type="entry name" value="ZF_SWIM"/>
    <property type="match status" value="1"/>
</dbReference>
<dbReference type="InterPro" id="IPR018289">
    <property type="entry name" value="MULE_transposase_dom"/>
</dbReference>
<dbReference type="Proteomes" id="UP001151760">
    <property type="component" value="Unassembled WGS sequence"/>
</dbReference>
<keyword evidence="3" id="KW-0862">Zinc</keyword>
<organism evidence="7 8">
    <name type="scientific">Tanacetum coccineum</name>
    <dbReference type="NCBI Taxonomy" id="301880"/>
    <lineage>
        <taxon>Eukaryota</taxon>
        <taxon>Viridiplantae</taxon>
        <taxon>Streptophyta</taxon>
        <taxon>Embryophyta</taxon>
        <taxon>Tracheophyta</taxon>
        <taxon>Spermatophyta</taxon>
        <taxon>Magnoliopsida</taxon>
        <taxon>eudicotyledons</taxon>
        <taxon>Gunneridae</taxon>
        <taxon>Pentapetalae</taxon>
        <taxon>asterids</taxon>
        <taxon>campanulids</taxon>
        <taxon>Asterales</taxon>
        <taxon>Asteraceae</taxon>
        <taxon>Asteroideae</taxon>
        <taxon>Anthemideae</taxon>
        <taxon>Anthemidinae</taxon>
        <taxon>Tanacetum</taxon>
    </lineage>
</organism>